<evidence type="ECO:0000313" key="1">
    <source>
        <dbReference type="WBParaSite" id="TTAC_0000688501-mRNA-1"/>
    </source>
</evidence>
<sequence length="154" mass="17724">LDRWLDNPHVESFYGPPDFLDLKRLLFVVSQWLRVFAPKFQPIRRKYSKSREFSQSQIIMKARAFIQSMGQSYQLSLAQALEEVCSKANIVSDRFYLLAGLFKESNCDIGASEVSTESQLRISLGEGSMCQLSPRHIAEQFTLYDAVRKISKLH</sequence>
<accession>A0A0R3X138</accession>
<name>A0A0R3X138_HYDTA</name>
<protein>
    <submittedName>
        <fullName evidence="1">Ras-GEF domain-containing protein</fullName>
    </submittedName>
</protein>
<reference evidence="1" key="1">
    <citation type="submission" date="2017-02" db="UniProtKB">
        <authorList>
            <consortium name="WormBaseParasite"/>
        </authorList>
    </citation>
    <scope>IDENTIFICATION</scope>
</reference>
<proteinExistence type="predicted"/>
<dbReference type="AlphaFoldDB" id="A0A0R3X138"/>
<organism evidence="1">
    <name type="scientific">Hydatigena taeniaeformis</name>
    <name type="common">Feline tapeworm</name>
    <name type="synonym">Taenia taeniaeformis</name>
    <dbReference type="NCBI Taxonomy" id="6205"/>
    <lineage>
        <taxon>Eukaryota</taxon>
        <taxon>Metazoa</taxon>
        <taxon>Spiralia</taxon>
        <taxon>Lophotrochozoa</taxon>
        <taxon>Platyhelminthes</taxon>
        <taxon>Cestoda</taxon>
        <taxon>Eucestoda</taxon>
        <taxon>Cyclophyllidea</taxon>
        <taxon>Taeniidae</taxon>
        <taxon>Hydatigera</taxon>
    </lineage>
</organism>
<dbReference type="WBParaSite" id="TTAC_0000688501-mRNA-1">
    <property type="protein sequence ID" value="TTAC_0000688501-mRNA-1"/>
    <property type="gene ID" value="TTAC_0000688501"/>
</dbReference>
<dbReference type="STRING" id="6205.A0A0R3X138"/>